<protein>
    <submittedName>
        <fullName evidence="2">Uncharacterized protein</fullName>
    </submittedName>
</protein>
<proteinExistence type="predicted"/>
<gene>
    <name evidence="2" type="ORF">AJ78_07785</name>
</gene>
<organism evidence="2 3">
    <name type="scientific">Emergomyces pasteurianus Ep9510</name>
    <dbReference type="NCBI Taxonomy" id="1447872"/>
    <lineage>
        <taxon>Eukaryota</taxon>
        <taxon>Fungi</taxon>
        <taxon>Dikarya</taxon>
        <taxon>Ascomycota</taxon>
        <taxon>Pezizomycotina</taxon>
        <taxon>Eurotiomycetes</taxon>
        <taxon>Eurotiomycetidae</taxon>
        <taxon>Onygenales</taxon>
        <taxon>Ajellomycetaceae</taxon>
        <taxon>Emergomyces</taxon>
    </lineage>
</organism>
<reference evidence="2 3" key="1">
    <citation type="submission" date="2015-07" db="EMBL/GenBank/DDBJ databases">
        <title>Emmonsia species relationships and genome sequence.</title>
        <authorList>
            <consortium name="The Broad Institute Genomics Platform"/>
            <person name="Cuomo C.A."/>
            <person name="Munoz J.F."/>
            <person name="Imamovic A."/>
            <person name="Priest M.E."/>
            <person name="Young S."/>
            <person name="Clay O.K."/>
            <person name="McEwen J.G."/>
        </authorList>
    </citation>
    <scope>NUCLEOTIDE SEQUENCE [LARGE SCALE GENOMIC DNA]</scope>
    <source>
        <strain evidence="2 3">UAMH 9510</strain>
    </source>
</reference>
<feature type="compositionally biased region" description="Polar residues" evidence="1">
    <location>
        <begin position="8"/>
        <end position="21"/>
    </location>
</feature>
<dbReference type="VEuPathDB" id="FungiDB:AJ78_07785"/>
<name>A0A1J9P5M5_9EURO</name>
<evidence type="ECO:0000313" key="3">
    <source>
        <dbReference type="Proteomes" id="UP000182235"/>
    </source>
</evidence>
<keyword evidence="3" id="KW-1185">Reference proteome</keyword>
<dbReference type="AlphaFoldDB" id="A0A1J9P5M5"/>
<comment type="caution">
    <text evidence="2">The sequence shown here is derived from an EMBL/GenBank/DDBJ whole genome shotgun (WGS) entry which is preliminary data.</text>
</comment>
<sequence>MAKPMPQRPSSNRGDQNQSDWTGGRWRAGQGYHTEVQDGEEDETAGAEKRRKGKRMKGGEGK</sequence>
<dbReference type="Proteomes" id="UP000182235">
    <property type="component" value="Unassembled WGS sequence"/>
</dbReference>
<accession>A0A1J9P5M5</accession>
<dbReference type="EMBL" id="LGRN01000545">
    <property type="protein sequence ID" value="OJD11438.1"/>
    <property type="molecule type" value="Genomic_DNA"/>
</dbReference>
<evidence type="ECO:0000256" key="1">
    <source>
        <dbReference type="SAM" id="MobiDB-lite"/>
    </source>
</evidence>
<evidence type="ECO:0000313" key="2">
    <source>
        <dbReference type="EMBL" id="OJD11438.1"/>
    </source>
</evidence>
<feature type="region of interest" description="Disordered" evidence="1">
    <location>
        <begin position="1"/>
        <end position="62"/>
    </location>
</feature>